<dbReference type="Pfam" id="PF16197">
    <property type="entry name" value="KAsynt_C_assoc"/>
    <property type="match status" value="1"/>
</dbReference>
<evidence type="ECO:0000256" key="2">
    <source>
        <dbReference type="ARBA" id="ARBA00022553"/>
    </source>
</evidence>
<evidence type="ECO:0000256" key="1">
    <source>
        <dbReference type="ARBA" id="ARBA00022450"/>
    </source>
</evidence>
<evidence type="ECO:0000313" key="10">
    <source>
        <dbReference type="EMBL" id="MFC5814168.1"/>
    </source>
</evidence>
<proteinExistence type="predicted"/>
<dbReference type="SUPFAM" id="SSF47336">
    <property type="entry name" value="ACP-like"/>
    <property type="match status" value="1"/>
</dbReference>
<dbReference type="Pfam" id="PF00698">
    <property type="entry name" value="Acyl_transf_1"/>
    <property type="match status" value="1"/>
</dbReference>
<dbReference type="InterPro" id="IPR001227">
    <property type="entry name" value="Ac_transferase_dom_sf"/>
</dbReference>
<protein>
    <submittedName>
        <fullName evidence="10">Type I polyketide synthase</fullName>
    </submittedName>
</protein>
<dbReference type="InterPro" id="IPR016039">
    <property type="entry name" value="Thiolase-like"/>
</dbReference>
<keyword evidence="1" id="KW-0596">Phosphopantetheine</keyword>
<evidence type="ECO:0000256" key="5">
    <source>
        <dbReference type="PROSITE-ProRule" id="PRU01363"/>
    </source>
</evidence>
<dbReference type="SUPFAM" id="SSF52151">
    <property type="entry name" value="FabD/lysophospholipase-like"/>
    <property type="match status" value="1"/>
</dbReference>
<dbReference type="EMBL" id="JBHSNW010000002">
    <property type="protein sequence ID" value="MFC5814168.1"/>
    <property type="molecule type" value="Genomic_DNA"/>
</dbReference>
<feature type="compositionally biased region" description="Polar residues" evidence="6">
    <location>
        <begin position="1210"/>
        <end position="1221"/>
    </location>
</feature>
<keyword evidence="4" id="KW-0012">Acyltransferase</keyword>
<dbReference type="InterPro" id="IPR042104">
    <property type="entry name" value="PKS_dehydratase_sf"/>
</dbReference>
<feature type="region of interest" description="Disordered" evidence="6">
    <location>
        <begin position="1198"/>
        <end position="1221"/>
    </location>
</feature>
<dbReference type="InterPro" id="IPR013968">
    <property type="entry name" value="PKS_KR"/>
</dbReference>
<evidence type="ECO:0000313" key="11">
    <source>
        <dbReference type="Proteomes" id="UP001596096"/>
    </source>
</evidence>
<dbReference type="InterPro" id="IPR006162">
    <property type="entry name" value="Ppantetheine_attach_site"/>
</dbReference>
<keyword evidence="11" id="KW-1185">Reference proteome</keyword>
<accession>A0ABW1BLY6</accession>
<dbReference type="SMART" id="SM00825">
    <property type="entry name" value="PKS_KS"/>
    <property type="match status" value="1"/>
</dbReference>
<dbReference type="InterPro" id="IPR049900">
    <property type="entry name" value="PKS_mFAS_DH"/>
</dbReference>
<dbReference type="SMART" id="SM00827">
    <property type="entry name" value="PKS_AT"/>
    <property type="match status" value="1"/>
</dbReference>
<dbReference type="InterPro" id="IPR036291">
    <property type="entry name" value="NAD(P)-bd_dom_sf"/>
</dbReference>
<feature type="region of interest" description="N-terminal hotdog fold" evidence="5">
    <location>
        <begin position="806"/>
        <end position="927"/>
    </location>
</feature>
<dbReference type="PROSITE" id="PS50075">
    <property type="entry name" value="CARRIER"/>
    <property type="match status" value="1"/>
</dbReference>
<dbReference type="PROSITE" id="PS00012">
    <property type="entry name" value="PHOSPHOPANTETHEINE"/>
    <property type="match status" value="1"/>
</dbReference>
<dbReference type="SUPFAM" id="SSF55048">
    <property type="entry name" value="Probable ACP-binding domain of malonyl-CoA ACP transacylase"/>
    <property type="match status" value="1"/>
</dbReference>
<dbReference type="InterPro" id="IPR014030">
    <property type="entry name" value="Ketoacyl_synth_N"/>
</dbReference>
<keyword evidence="2" id="KW-0597">Phosphoprotein</keyword>
<dbReference type="SUPFAM" id="SSF53901">
    <property type="entry name" value="Thiolase-like"/>
    <property type="match status" value="1"/>
</dbReference>
<dbReference type="InterPro" id="IPR016036">
    <property type="entry name" value="Malonyl_transacylase_ACP-bd"/>
</dbReference>
<dbReference type="Pfam" id="PF08659">
    <property type="entry name" value="KR"/>
    <property type="match status" value="1"/>
</dbReference>
<dbReference type="Gene3D" id="1.10.1200.10">
    <property type="entry name" value="ACP-like"/>
    <property type="match status" value="1"/>
</dbReference>
<feature type="active site" description="Proton acceptor; for dehydratase activity" evidence="5">
    <location>
        <position position="837"/>
    </location>
</feature>
<dbReference type="SMART" id="SM00823">
    <property type="entry name" value="PKS_PP"/>
    <property type="match status" value="1"/>
</dbReference>
<dbReference type="CDD" id="cd00833">
    <property type="entry name" value="PKS"/>
    <property type="match status" value="1"/>
</dbReference>
<dbReference type="Gene3D" id="3.10.129.110">
    <property type="entry name" value="Polyketide synthase dehydratase"/>
    <property type="match status" value="1"/>
</dbReference>
<name>A0ABW1BLY6_9ACTN</name>
<dbReference type="InterPro" id="IPR049551">
    <property type="entry name" value="PKS_DH_C"/>
</dbReference>
<dbReference type="InterPro" id="IPR014031">
    <property type="entry name" value="Ketoacyl_synth_C"/>
</dbReference>
<dbReference type="SMART" id="SM01294">
    <property type="entry name" value="PKS_PP_betabranch"/>
    <property type="match status" value="1"/>
</dbReference>
<feature type="compositionally biased region" description="Low complexity" evidence="6">
    <location>
        <begin position="1198"/>
        <end position="1209"/>
    </location>
</feature>
<dbReference type="InterPro" id="IPR018201">
    <property type="entry name" value="Ketoacyl_synth_AS"/>
</dbReference>
<dbReference type="Pfam" id="PF02801">
    <property type="entry name" value="Ketoacyl-synt_C"/>
    <property type="match status" value="1"/>
</dbReference>
<dbReference type="InterPro" id="IPR009081">
    <property type="entry name" value="PP-bd_ACP"/>
</dbReference>
<dbReference type="InterPro" id="IPR016035">
    <property type="entry name" value="Acyl_Trfase/lysoPLipase"/>
</dbReference>
<dbReference type="InterPro" id="IPR020807">
    <property type="entry name" value="PKS_DH"/>
</dbReference>
<feature type="active site" description="Proton donor; for dehydratase activity" evidence="5">
    <location>
        <position position="1000"/>
    </location>
</feature>
<dbReference type="InterPro" id="IPR050091">
    <property type="entry name" value="PKS_NRPS_Biosynth_Enz"/>
</dbReference>
<feature type="region of interest" description="C-terminal hotdog fold" evidence="5">
    <location>
        <begin position="941"/>
        <end position="1074"/>
    </location>
</feature>
<dbReference type="SMART" id="SM00826">
    <property type="entry name" value="PKS_DH"/>
    <property type="match status" value="1"/>
</dbReference>
<evidence type="ECO:0000256" key="6">
    <source>
        <dbReference type="SAM" id="MobiDB-lite"/>
    </source>
</evidence>
<evidence type="ECO:0000256" key="4">
    <source>
        <dbReference type="ARBA" id="ARBA00023315"/>
    </source>
</evidence>
<keyword evidence="3" id="KW-0808">Transferase</keyword>
<dbReference type="InterPro" id="IPR032821">
    <property type="entry name" value="PKS_assoc"/>
</dbReference>
<dbReference type="RefSeq" id="WP_281429532.1">
    <property type="nucleotide sequence ID" value="NZ_JAHKRN010000035.1"/>
</dbReference>
<dbReference type="Gene3D" id="3.40.47.10">
    <property type="match status" value="1"/>
</dbReference>
<dbReference type="InterPro" id="IPR049552">
    <property type="entry name" value="PKS_DH_N"/>
</dbReference>
<dbReference type="SUPFAM" id="SSF51735">
    <property type="entry name" value="NAD(P)-binding Rossmann-fold domains"/>
    <property type="match status" value="2"/>
</dbReference>
<dbReference type="Pfam" id="PF14765">
    <property type="entry name" value="PS-DH"/>
    <property type="match status" value="1"/>
</dbReference>
<dbReference type="PROSITE" id="PS00606">
    <property type="entry name" value="KS3_1"/>
    <property type="match status" value="1"/>
</dbReference>
<feature type="domain" description="Ketosynthase family 3 (KS3)" evidence="8">
    <location>
        <begin position="1"/>
        <end position="342"/>
    </location>
</feature>
<gene>
    <name evidence="10" type="ORF">ACFPUY_03680</name>
</gene>
<dbReference type="Gene3D" id="3.40.366.10">
    <property type="entry name" value="Malonyl-Coenzyme A Acyl Carrier Protein, domain 2"/>
    <property type="match status" value="1"/>
</dbReference>
<evidence type="ECO:0000259" key="9">
    <source>
        <dbReference type="PROSITE" id="PS52019"/>
    </source>
</evidence>
<dbReference type="InterPro" id="IPR020806">
    <property type="entry name" value="PKS_PP-bd"/>
</dbReference>
<dbReference type="PANTHER" id="PTHR43775">
    <property type="entry name" value="FATTY ACID SYNTHASE"/>
    <property type="match status" value="1"/>
</dbReference>
<sequence length="1685" mass="174916">MATDPQHRLFLESCWEALERAGIDPVTLRGSRTGVYAGSMYEHYSTRFLHKAPESVEGTLFTSSASSVLAGRVSYTLGLEGPALTTDTACSSSLVALHLAVQALRRGECSMALAGGVSVMATPAPFVEFSRQRALAPDGRCKSFSSTADGAAWAEGVGVLVLERLSEARRNGRRILAVVRGSAVNQDGASNGMTAPSGPAQERVIRQALADALLDTRDIDVVEAHGTGTTLGDPIEAQALLATYGRGRPAERPVWLGSLKSNIGHTQAAAGVAGVIKMVKALEHRTMPPTLHVKEPTPHVDWESGGVRLLTQAVEVPGERPLRAGVSSFGVSGTNAHVILEGAPAEPEVPAGDGPLVWPVSARSAESLRAQAARLVAYAESASDRDLPGAGRALARRASFEHRAVIVAGDRRELLAGLAALAEGGSDAAVVSGVAAPNVQPVFVFPGQGSQWAGMAVDLLDEDETFRAALRRCEEALRPHTGWSVEDVLRGAPGARSLDGTDVIQPVLFAVMVALAELWRSLGVRPSAVLGHSQGEIAAAYVAGALSLEDAAKIVALRSQVLTRLGGTGGMLAVALPAARAQERIEPWADRLWVAVHSSPTGSVVAGEVAALEEFAATCENTVRVRRIAVDYASHTPHVEALRDELMAALRDVRPRAADVRFCSALAGAFIDPAELTTRYWYDNLRNPVRFEQAVSAVAGAGTPLFVEVSPHPVLGPDTEAICEAAGVPAGVCHTLRRDTGDRRRFLTALAHAWVLGAKVSWSDALPSAPRPRHEPPTYAFARRRFWLTGDQAGPVSGAGIDGSRHPLLDAVVPVAGDGYVLTGRISLRGAPWLAGHAVAGRVLLPGAAFADLALEAGAQAGCARLDELVIEAPLFLPEQGAVTVQITVDPPDAGRRQIAVYSRTGDEDDAWIRHASGVLAGDVPGHGACEWAGVWPPVDAVMVEVEGGYERLGERGYEYGAAFQGLRALWRRGEELFAEVVAPEGVDVTGFGVHPALLDASFHPLVLAVEDDELRLPFAFGDVRLHASESAALRVRLTTSGEDAVVEVADTDGAPVLSIGALRARPADVRPSASTGLPLYGVEWAEVAPSAPGSVEPEVVWCVSGSADVPVAVRELTSRVLAAVKQAGASPVVFATRPGDVAGAAVWGLVRSAQSEQPGRFVLAEVPEGFSGWDAVLASGEPQVRVFDGQILAPRLTRRPATTPSATPNQTSAPASDQTSASASGRLLAVASAGVSSGMAGAASGGASSARPGAVLVTGGTGGLGALVALRLVELHGVRDLVLVSRRGPRAEGAAELVAKLEGAGARVRVMACDVSDRAQLADVVASAGPLAGVVHAAGVLDDGLVEGLTPERISGVLGPKADAAWFLHELTRESELDFFVLFSSLAGVLGNAGQGSYAAANAFLDGLAAARRAAGLPAVSVAWGLWDVESGMTGAMGAADKARLARAGVAPLAVEEGLALFDAALADAESGVVAARWDPAGLRARAENGELPGMLRGLVRVPRRAAGAGAGNAGPLAARLPALGRDEALRLLTDTVRDHVAAVLAHGDPAQVDVDQAFNQLGFDSLTAVELRNRLNTDTGLRLPATLVFDQPTVRSLSAYLAGVLVPAPPSAEDTLRTALERVDDLLAAANGEAESMRDRLATILQGALTKLGGGGQHDVGGVMEKIDSASDEEIFALIDNDL</sequence>
<feature type="domain" description="Carrier" evidence="7">
    <location>
        <begin position="1532"/>
        <end position="1607"/>
    </location>
</feature>
<dbReference type="Gene3D" id="3.40.50.720">
    <property type="entry name" value="NAD(P)-binding Rossmann-like Domain"/>
    <property type="match status" value="1"/>
</dbReference>
<evidence type="ECO:0000259" key="7">
    <source>
        <dbReference type="PROSITE" id="PS50075"/>
    </source>
</evidence>
<dbReference type="Proteomes" id="UP001596096">
    <property type="component" value="Unassembled WGS sequence"/>
</dbReference>
<dbReference type="InterPro" id="IPR014043">
    <property type="entry name" value="Acyl_transferase_dom"/>
</dbReference>
<dbReference type="InterPro" id="IPR057326">
    <property type="entry name" value="KR_dom"/>
</dbReference>
<organism evidence="10 11">
    <name type="scientific">Nonomuraea harbinensis</name>
    <dbReference type="NCBI Taxonomy" id="1286938"/>
    <lineage>
        <taxon>Bacteria</taxon>
        <taxon>Bacillati</taxon>
        <taxon>Actinomycetota</taxon>
        <taxon>Actinomycetes</taxon>
        <taxon>Streptosporangiales</taxon>
        <taxon>Streptosporangiaceae</taxon>
        <taxon>Nonomuraea</taxon>
    </lineage>
</organism>
<dbReference type="SMART" id="SM00822">
    <property type="entry name" value="PKS_KR"/>
    <property type="match status" value="1"/>
</dbReference>
<dbReference type="InterPro" id="IPR020841">
    <property type="entry name" value="PKS_Beta-ketoAc_synthase_dom"/>
</dbReference>
<dbReference type="Pfam" id="PF21089">
    <property type="entry name" value="PKS_DH_N"/>
    <property type="match status" value="1"/>
</dbReference>
<feature type="domain" description="PKS/mFAS DH" evidence="9">
    <location>
        <begin position="806"/>
        <end position="1074"/>
    </location>
</feature>
<reference evidence="11" key="1">
    <citation type="journal article" date="2019" name="Int. J. Syst. Evol. Microbiol.">
        <title>The Global Catalogue of Microorganisms (GCM) 10K type strain sequencing project: providing services to taxonomists for standard genome sequencing and annotation.</title>
        <authorList>
            <consortium name="The Broad Institute Genomics Platform"/>
            <consortium name="The Broad Institute Genome Sequencing Center for Infectious Disease"/>
            <person name="Wu L."/>
            <person name="Ma J."/>
        </authorList>
    </citation>
    <scope>NUCLEOTIDE SEQUENCE [LARGE SCALE GENOMIC DNA]</scope>
    <source>
        <strain evidence="11">CGMCC 4.7106</strain>
    </source>
</reference>
<dbReference type="PROSITE" id="PS52004">
    <property type="entry name" value="KS3_2"/>
    <property type="match status" value="1"/>
</dbReference>
<evidence type="ECO:0000259" key="8">
    <source>
        <dbReference type="PROSITE" id="PS52004"/>
    </source>
</evidence>
<dbReference type="PROSITE" id="PS52019">
    <property type="entry name" value="PKS_MFAS_DH"/>
    <property type="match status" value="1"/>
</dbReference>
<evidence type="ECO:0000256" key="3">
    <source>
        <dbReference type="ARBA" id="ARBA00022679"/>
    </source>
</evidence>
<dbReference type="CDD" id="cd08956">
    <property type="entry name" value="KR_3_FAS_SDR_x"/>
    <property type="match status" value="1"/>
</dbReference>
<comment type="caution">
    <text evidence="10">The sequence shown here is derived from an EMBL/GenBank/DDBJ whole genome shotgun (WGS) entry which is preliminary data.</text>
</comment>
<dbReference type="InterPro" id="IPR036736">
    <property type="entry name" value="ACP-like_sf"/>
</dbReference>
<dbReference type="Gene3D" id="3.30.70.3290">
    <property type="match status" value="1"/>
</dbReference>
<dbReference type="PANTHER" id="PTHR43775:SF51">
    <property type="entry name" value="INACTIVE PHENOLPHTHIOCEROL SYNTHESIS POLYKETIDE SYNTHASE TYPE I PKS1-RELATED"/>
    <property type="match status" value="1"/>
</dbReference>
<dbReference type="Pfam" id="PF00550">
    <property type="entry name" value="PP-binding"/>
    <property type="match status" value="1"/>
</dbReference>
<dbReference type="Pfam" id="PF00109">
    <property type="entry name" value="ketoacyl-synt"/>
    <property type="match status" value="1"/>
</dbReference>